<dbReference type="Proteomes" id="UP001310594">
    <property type="component" value="Unassembled WGS sequence"/>
</dbReference>
<organism evidence="1 2">
    <name type="scientific">Elasticomyces elasticus</name>
    <dbReference type="NCBI Taxonomy" id="574655"/>
    <lineage>
        <taxon>Eukaryota</taxon>
        <taxon>Fungi</taxon>
        <taxon>Dikarya</taxon>
        <taxon>Ascomycota</taxon>
        <taxon>Pezizomycotina</taxon>
        <taxon>Dothideomycetes</taxon>
        <taxon>Dothideomycetidae</taxon>
        <taxon>Mycosphaerellales</taxon>
        <taxon>Teratosphaeriaceae</taxon>
        <taxon>Elasticomyces</taxon>
    </lineage>
</organism>
<reference evidence="1" key="1">
    <citation type="submission" date="2023-08" db="EMBL/GenBank/DDBJ databases">
        <title>Black Yeasts Isolated from many extreme environments.</title>
        <authorList>
            <person name="Coleine C."/>
            <person name="Stajich J.E."/>
            <person name="Selbmann L."/>
        </authorList>
    </citation>
    <scope>NUCLEOTIDE SEQUENCE</scope>
    <source>
        <strain evidence="1">CCFEE 5810</strain>
    </source>
</reference>
<comment type="caution">
    <text evidence="1">The sequence shown here is derived from an EMBL/GenBank/DDBJ whole genome shotgun (WGS) entry which is preliminary data.</text>
</comment>
<sequence>MAHHNTAVPQAKRVLHMVPTTASIQPITMQAAHRLFGIAELFDAVMLFQRKPRQLFVDLRVCRAWRNYITRSNALQVHMFLRCGPMTSNSSEIRINPWIMDIVKFDADIKMPVPYSPSEQAWEKSTCSLRKSFLVRSRVKDAYLSIIMRVEDVDTTKMVTVKIAEDYNPPLEVVAKMMMDGIAEGNSRIGRYVEAISVYSTKTYYDKVWRGDDKIFGGTRMKVPTEFWAQHIGPDDDERMG</sequence>
<evidence type="ECO:0000313" key="2">
    <source>
        <dbReference type="Proteomes" id="UP001310594"/>
    </source>
</evidence>
<gene>
    <name evidence="1" type="ORF">LTR97_008852</name>
</gene>
<dbReference type="AlphaFoldDB" id="A0AAN7VNP2"/>
<dbReference type="EMBL" id="JAVRQU010000014">
    <property type="protein sequence ID" value="KAK5695346.1"/>
    <property type="molecule type" value="Genomic_DNA"/>
</dbReference>
<proteinExistence type="predicted"/>
<accession>A0AAN7VNP2</accession>
<protein>
    <submittedName>
        <fullName evidence="1">Uncharacterized protein</fullName>
    </submittedName>
</protein>
<evidence type="ECO:0000313" key="1">
    <source>
        <dbReference type="EMBL" id="KAK5695346.1"/>
    </source>
</evidence>
<name>A0AAN7VNP2_9PEZI</name>